<name>A0A1R3KRR5_9ROSI</name>
<dbReference type="Proteomes" id="UP000187203">
    <property type="component" value="Unassembled WGS sequence"/>
</dbReference>
<evidence type="ECO:0000256" key="3">
    <source>
        <dbReference type="ARBA" id="ARBA00022833"/>
    </source>
</evidence>
<dbReference type="InterPro" id="IPR052788">
    <property type="entry name" value="RING-type_E3_ligase_ATL"/>
</dbReference>
<keyword evidence="2 4" id="KW-0863">Zinc-finger</keyword>
<dbReference type="SMART" id="SM00184">
    <property type="entry name" value="RING"/>
    <property type="match status" value="1"/>
</dbReference>
<gene>
    <name evidence="6" type="ORF">COLO4_05196</name>
</gene>
<comment type="caution">
    <text evidence="6">The sequence shown here is derived from an EMBL/GenBank/DDBJ whole genome shotgun (WGS) entry which is preliminary data.</text>
</comment>
<evidence type="ECO:0000259" key="5">
    <source>
        <dbReference type="PROSITE" id="PS50089"/>
    </source>
</evidence>
<dbReference type="EMBL" id="AWUE01012263">
    <property type="protein sequence ID" value="OMP09718.1"/>
    <property type="molecule type" value="Genomic_DNA"/>
</dbReference>
<sequence>METTVKEIASLKAETLNRLSNWDAYSDSVPKLISDTGSGTPIVIDKERLDFIKCDDMEAFLAWTRALETDGDLETTLMEVKYEAAVELAKILSQTIHPALGGTNAVQINEKEEEQICGICQEEMVTLTGEEIRGMIDCSHKFHLTCLFKWVNLETICPLCRCPMNTRHTYHF</sequence>
<evidence type="ECO:0000313" key="6">
    <source>
        <dbReference type="EMBL" id="OMP09718.1"/>
    </source>
</evidence>
<dbReference type="UniPathway" id="UPA00143"/>
<dbReference type="GO" id="GO:0008270">
    <property type="term" value="F:zinc ion binding"/>
    <property type="evidence" value="ECO:0007669"/>
    <property type="project" value="UniProtKB-KW"/>
</dbReference>
<dbReference type="OrthoDB" id="21204at2759"/>
<dbReference type="Gene3D" id="3.30.40.10">
    <property type="entry name" value="Zinc/RING finger domain, C3HC4 (zinc finger)"/>
    <property type="match status" value="1"/>
</dbReference>
<protein>
    <submittedName>
        <fullName evidence="6">Zinc finger, RING-type</fullName>
    </submittedName>
</protein>
<dbReference type="AlphaFoldDB" id="A0A1R3KRR5"/>
<evidence type="ECO:0000256" key="4">
    <source>
        <dbReference type="PROSITE-ProRule" id="PRU00175"/>
    </source>
</evidence>
<dbReference type="PANTHER" id="PTHR45798:SF97">
    <property type="entry name" value="ALCOHOL-SENSITIVE RING FINGER PROTEIN 1"/>
    <property type="match status" value="1"/>
</dbReference>
<dbReference type="SUPFAM" id="SSF57850">
    <property type="entry name" value="RING/U-box"/>
    <property type="match status" value="1"/>
</dbReference>
<keyword evidence="1" id="KW-0479">Metal-binding</keyword>
<dbReference type="STRING" id="93759.A0A1R3KRR5"/>
<organism evidence="6 7">
    <name type="scientific">Corchorus olitorius</name>
    <dbReference type="NCBI Taxonomy" id="93759"/>
    <lineage>
        <taxon>Eukaryota</taxon>
        <taxon>Viridiplantae</taxon>
        <taxon>Streptophyta</taxon>
        <taxon>Embryophyta</taxon>
        <taxon>Tracheophyta</taxon>
        <taxon>Spermatophyta</taxon>
        <taxon>Magnoliopsida</taxon>
        <taxon>eudicotyledons</taxon>
        <taxon>Gunneridae</taxon>
        <taxon>Pentapetalae</taxon>
        <taxon>rosids</taxon>
        <taxon>malvids</taxon>
        <taxon>Malvales</taxon>
        <taxon>Malvaceae</taxon>
        <taxon>Grewioideae</taxon>
        <taxon>Apeibeae</taxon>
        <taxon>Corchorus</taxon>
    </lineage>
</organism>
<dbReference type="PROSITE" id="PS50089">
    <property type="entry name" value="ZF_RING_2"/>
    <property type="match status" value="1"/>
</dbReference>
<evidence type="ECO:0000313" key="7">
    <source>
        <dbReference type="Proteomes" id="UP000187203"/>
    </source>
</evidence>
<evidence type="ECO:0000256" key="1">
    <source>
        <dbReference type="ARBA" id="ARBA00022723"/>
    </source>
</evidence>
<dbReference type="Pfam" id="PF13639">
    <property type="entry name" value="zf-RING_2"/>
    <property type="match status" value="1"/>
</dbReference>
<reference evidence="7" key="1">
    <citation type="submission" date="2013-09" db="EMBL/GenBank/DDBJ databases">
        <title>Corchorus olitorius genome sequencing.</title>
        <authorList>
            <person name="Alam M."/>
            <person name="Haque M.S."/>
            <person name="Islam M.S."/>
            <person name="Emdad E.M."/>
            <person name="Islam M.M."/>
            <person name="Ahmed B."/>
            <person name="Halim A."/>
            <person name="Hossen Q.M.M."/>
            <person name="Hossain M.Z."/>
            <person name="Ahmed R."/>
            <person name="Khan M.M."/>
            <person name="Islam R."/>
            <person name="Rashid M.M."/>
            <person name="Khan S.A."/>
            <person name="Rahman M.S."/>
            <person name="Alam M."/>
            <person name="Yahiya A.S."/>
            <person name="Khan M.S."/>
            <person name="Azam M.S."/>
            <person name="Haque T."/>
            <person name="Lashkar M.Z.H."/>
            <person name="Akhand A.I."/>
            <person name="Morshed G."/>
            <person name="Roy S."/>
            <person name="Uddin K.S."/>
            <person name="Rabeya T."/>
            <person name="Hossain A.S."/>
            <person name="Chowdhury A."/>
            <person name="Snigdha A.R."/>
            <person name="Mortoza M.S."/>
            <person name="Matin S.A."/>
            <person name="Hoque S.M.E."/>
            <person name="Islam M.K."/>
            <person name="Roy D.K."/>
            <person name="Haider R."/>
            <person name="Moosa M.M."/>
            <person name="Elias S.M."/>
            <person name="Hasan A.M."/>
            <person name="Jahan S."/>
            <person name="Shafiuddin M."/>
            <person name="Mahmood N."/>
            <person name="Shommy N.S."/>
        </authorList>
    </citation>
    <scope>NUCLEOTIDE SEQUENCE [LARGE SCALE GENOMIC DNA]</scope>
    <source>
        <strain evidence="7">cv. O-4</strain>
    </source>
</reference>
<keyword evidence="3" id="KW-0862">Zinc</keyword>
<keyword evidence="7" id="KW-1185">Reference proteome</keyword>
<evidence type="ECO:0000256" key="2">
    <source>
        <dbReference type="ARBA" id="ARBA00022771"/>
    </source>
</evidence>
<accession>A0A1R3KRR5</accession>
<dbReference type="PANTHER" id="PTHR45798">
    <property type="entry name" value="RING-H2 FINGER PROTEIN ATL61-RELATED-RELATED"/>
    <property type="match status" value="1"/>
</dbReference>
<dbReference type="GO" id="GO:0016567">
    <property type="term" value="P:protein ubiquitination"/>
    <property type="evidence" value="ECO:0007669"/>
    <property type="project" value="UniProtKB-UniPathway"/>
</dbReference>
<feature type="domain" description="RING-type" evidence="5">
    <location>
        <begin position="117"/>
        <end position="161"/>
    </location>
</feature>
<dbReference type="InterPro" id="IPR013083">
    <property type="entry name" value="Znf_RING/FYVE/PHD"/>
</dbReference>
<dbReference type="InterPro" id="IPR001841">
    <property type="entry name" value="Znf_RING"/>
</dbReference>
<proteinExistence type="predicted"/>